<comment type="caution">
    <text evidence="2">The sequence shown here is derived from an EMBL/GenBank/DDBJ whole genome shotgun (WGS) entry which is preliminary data.</text>
</comment>
<feature type="signal peptide" evidence="1">
    <location>
        <begin position="1"/>
        <end position="18"/>
    </location>
</feature>
<evidence type="ECO:0000256" key="1">
    <source>
        <dbReference type="SAM" id="SignalP"/>
    </source>
</evidence>
<dbReference type="AlphaFoldDB" id="A0A512M8V8"/>
<keyword evidence="3" id="KW-1185">Reference proteome</keyword>
<evidence type="ECO:0000313" key="2">
    <source>
        <dbReference type="EMBL" id="GEP42791.1"/>
    </source>
</evidence>
<dbReference type="SUPFAM" id="SSF50969">
    <property type="entry name" value="YVTN repeat-like/Quinoprotein amine dehydrogenase"/>
    <property type="match status" value="1"/>
</dbReference>
<protein>
    <recommendedName>
        <fullName evidence="4">Anaphase-promoting complex subunit 4 WD40 domain-containing protein</fullName>
    </recommendedName>
</protein>
<gene>
    <name evidence="2" type="ORF">BGE01nite_20820</name>
</gene>
<proteinExistence type="predicted"/>
<reference evidence="2 3" key="1">
    <citation type="submission" date="2019-07" db="EMBL/GenBank/DDBJ databases">
        <title>Whole genome shotgun sequence of Brevifollis gellanilyticus NBRC 108608.</title>
        <authorList>
            <person name="Hosoyama A."/>
            <person name="Uohara A."/>
            <person name="Ohji S."/>
            <person name="Ichikawa N."/>
        </authorList>
    </citation>
    <scope>NUCLEOTIDE SEQUENCE [LARGE SCALE GENOMIC DNA]</scope>
    <source>
        <strain evidence="2 3">NBRC 108608</strain>
    </source>
</reference>
<dbReference type="Gene3D" id="2.130.10.10">
    <property type="entry name" value="YVTN repeat-like/Quinoprotein amine dehydrogenase"/>
    <property type="match status" value="1"/>
</dbReference>
<feature type="chain" id="PRO_5022036410" description="Anaphase-promoting complex subunit 4 WD40 domain-containing protein" evidence="1">
    <location>
        <begin position="19"/>
        <end position="676"/>
    </location>
</feature>
<dbReference type="EMBL" id="BKAG01000012">
    <property type="protein sequence ID" value="GEP42791.1"/>
    <property type="molecule type" value="Genomic_DNA"/>
</dbReference>
<dbReference type="InterPro" id="IPR011047">
    <property type="entry name" value="Quinoprotein_ADH-like_sf"/>
</dbReference>
<keyword evidence="1" id="KW-0732">Signal</keyword>
<accession>A0A512M8V8</accession>
<evidence type="ECO:0000313" key="3">
    <source>
        <dbReference type="Proteomes" id="UP000321577"/>
    </source>
</evidence>
<dbReference type="SUPFAM" id="SSF50998">
    <property type="entry name" value="Quinoprotein alcohol dehydrogenase-like"/>
    <property type="match status" value="1"/>
</dbReference>
<dbReference type="InterPro" id="IPR011044">
    <property type="entry name" value="Quino_amine_DH_bsu"/>
</dbReference>
<sequence>MWLGLCLFFLPAASPAEIAVEMALGLDPSLVAWARNDQILISISDLGEVRVWETATGNLLHTLPSSGVPLAKHLVASSDGEWIGTIENGKAIITNRRTRKVAWSSDGVATELTGLTSSSVTLAFADREGYAGRVARIQWPEGKVVAQWQAPSNSICASVHSISQGRTAVCMSGRTTYILDKDLLESARFAPQQPNPFYYSHSTSQASWISLATSSGALLANADEPEKGFQVVESLRGRTYLPSPDGSRWLGGTLGRWAVYDPNGKSIAAADLQGKVFEEGVAWSADSGTLAVPSSNGIQLINARTGKLVRKFGTKHLGDRVVDVRESIALSSAGGMLAIKTPEGDWSIVDCHHPLEWKTASDVASPQPRHSSSTDSFILSTQTGWQRYEYGTVKPLEVQWESSVFDVQCIGDSLWLRSNSEMTVHSFSHGKKAAIHSFPLFIGTGWMASPDAQWVLHQDQDEKKLVLRRAPDWQAVAEFTLPRCMPQALLVSADGGHIGWIDSERHWWSYAVGSAGPENKFTLPSGTYTDGFTHSSAPSLAVSWQILKSPFTGIVVDAEGRVKYQIGSWKRFTDETGLMPVGFGPSQKHLWLCGHGARPILVDLATGQPLLRLHFLAKGVTLWEMASGKYYGPEAAKAYLRWTDLDTTRPLSAAELAAVWSEEALEAVLKACLDGK</sequence>
<dbReference type="Proteomes" id="UP000321577">
    <property type="component" value="Unassembled WGS sequence"/>
</dbReference>
<organism evidence="2 3">
    <name type="scientific">Brevifollis gellanilyticus</name>
    <dbReference type="NCBI Taxonomy" id="748831"/>
    <lineage>
        <taxon>Bacteria</taxon>
        <taxon>Pseudomonadati</taxon>
        <taxon>Verrucomicrobiota</taxon>
        <taxon>Verrucomicrobiia</taxon>
        <taxon>Verrucomicrobiales</taxon>
        <taxon>Verrucomicrobiaceae</taxon>
    </lineage>
</organism>
<name>A0A512M8V8_9BACT</name>
<evidence type="ECO:0008006" key="4">
    <source>
        <dbReference type="Google" id="ProtNLM"/>
    </source>
</evidence>
<dbReference type="InterPro" id="IPR015943">
    <property type="entry name" value="WD40/YVTN_repeat-like_dom_sf"/>
</dbReference>